<comment type="subcellular location">
    <subcellularLocation>
        <location evidence="1">Cell inner membrane</location>
        <topology evidence="1">Lipid-anchor</topology>
    </subcellularLocation>
</comment>
<proteinExistence type="inferred from homology"/>
<feature type="domain" description="Multidrug resistance protein MdtA-like beta-barrel" evidence="8">
    <location>
        <begin position="246"/>
        <end position="291"/>
    </location>
</feature>
<dbReference type="InterPro" id="IPR058627">
    <property type="entry name" value="MdtA-like_C"/>
</dbReference>
<feature type="signal peptide" evidence="5">
    <location>
        <begin position="1"/>
        <end position="26"/>
    </location>
</feature>
<dbReference type="Pfam" id="PF25944">
    <property type="entry name" value="Beta-barrel_RND"/>
    <property type="match status" value="1"/>
</dbReference>
<dbReference type="Gene3D" id="1.10.287.470">
    <property type="entry name" value="Helix hairpin bin"/>
    <property type="match status" value="1"/>
</dbReference>
<dbReference type="InterPro" id="IPR058624">
    <property type="entry name" value="MdtA-like_HH"/>
</dbReference>
<dbReference type="SUPFAM" id="SSF111369">
    <property type="entry name" value="HlyD-like secretion proteins"/>
    <property type="match status" value="1"/>
</dbReference>
<feature type="coiled-coil region" evidence="3">
    <location>
        <begin position="139"/>
        <end position="166"/>
    </location>
</feature>
<dbReference type="Pfam" id="PF25917">
    <property type="entry name" value="BSH_RND"/>
    <property type="match status" value="1"/>
</dbReference>
<evidence type="ECO:0000256" key="5">
    <source>
        <dbReference type="SAM" id="SignalP"/>
    </source>
</evidence>
<evidence type="ECO:0000313" key="11">
    <source>
        <dbReference type="Proteomes" id="UP000199556"/>
    </source>
</evidence>
<dbReference type="GO" id="GO:0022857">
    <property type="term" value="F:transmembrane transporter activity"/>
    <property type="evidence" value="ECO:0007669"/>
    <property type="project" value="InterPro"/>
</dbReference>
<reference evidence="10 11" key="1">
    <citation type="submission" date="2016-10" db="EMBL/GenBank/DDBJ databases">
        <authorList>
            <person name="de Groot N.N."/>
        </authorList>
    </citation>
    <scope>NUCLEOTIDE SEQUENCE [LARGE SCALE GENOMIC DNA]</scope>
    <source>
        <strain evidence="10 11">DSM 4180</strain>
    </source>
</reference>
<evidence type="ECO:0000256" key="1">
    <source>
        <dbReference type="ARBA" id="ARBA00004519"/>
    </source>
</evidence>
<evidence type="ECO:0000259" key="6">
    <source>
        <dbReference type="Pfam" id="PF25876"/>
    </source>
</evidence>
<feature type="region of interest" description="Disordered" evidence="4">
    <location>
        <begin position="220"/>
        <end position="247"/>
    </location>
</feature>
<evidence type="ECO:0000256" key="4">
    <source>
        <dbReference type="SAM" id="MobiDB-lite"/>
    </source>
</evidence>
<comment type="similarity">
    <text evidence="2">Belongs to the membrane fusion protein (MFP) (TC 8.A.1) family.</text>
</comment>
<feature type="domain" description="Multidrug resistance protein MdtA-like barrel-sandwich hybrid" evidence="7">
    <location>
        <begin position="60"/>
        <end position="197"/>
    </location>
</feature>
<keyword evidence="3" id="KW-0175">Coiled coil</keyword>
<feature type="domain" description="Multidrug resistance protein MdtA-like C-terminal permuted SH3" evidence="9">
    <location>
        <begin position="295"/>
        <end position="356"/>
    </location>
</feature>
<dbReference type="Pfam" id="PF25967">
    <property type="entry name" value="RND-MFP_C"/>
    <property type="match status" value="1"/>
</dbReference>
<feature type="region of interest" description="Disordered" evidence="4">
    <location>
        <begin position="359"/>
        <end position="378"/>
    </location>
</feature>
<evidence type="ECO:0000259" key="9">
    <source>
        <dbReference type="Pfam" id="PF25967"/>
    </source>
</evidence>
<dbReference type="PANTHER" id="PTHR30158">
    <property type="entry name" value="ACRA/E-RELATED COMPONENT OF DRUG EFFLUX TRANSPORTER"/>
    <property type="match status" value="1"/>
</dbReference>
<dbReference type="AlphaFoldDB" id="A0A1I4QEP0"/>
<keyword evidence="11" id="KW-1185">Reference proteome</keyword>
<evidence type="ECO:0000256" key="3">
    <source>
        <dbReference type="SAM" id="Coils"/>
    </source>
</evidence>
<sequence>MPLRSLLHPLRLGLVALLALPAVSPAAPEGPPPPPVPVITVEPGPAVVYKTYTGRTEAHRHVEVRAQVSGILEERRYVEGERVEAGDPLFRIDPRAYRAAVHQAEADLIAARTTLSAARRDWERIGSLYERDVASEKARDDARSALEQAQAGVEVAEAKLEAARIDLDYTSVTAPIAGFAGLRAVSVGNLVDVGDRLVTIQEVNPIQVILPMPVNDPFTDSPALNPSPDRPTPAEIAGIRGPGGKPLRGELNYRAADIDRRTNTIRLRGVFDNPGNALRPNEYVRVRLKVAEPQDALLIPQTAVTSGPEPDSTAVFVVDGEDRAHLRVVELGPETTDGVIVRSGLEAGDRVVTDGLINVRPDAPVKPKPQQGQDEQGA</sequence>
<evidence type="ECO:0000313" key="10">
    <source>
        <dbReference type="EMBL" id="SFM38246.1"/>
    </source>
</evidence>
<dbReference type="FunFam" id="2.40.420.20:FF:000001">
    <property type="entry name" value="Efflux RND transporter periplasmic adaptor subunit"/>
    <property type="match status" value="1"/>
</dbReference>
<evidence type="ECO:0000259" key="7">
    <source>
        <dbReference type="Pfam" id="PF25917"/>
    </source>
</evidence>
<dbReference type="Pfam" id="PF25876">
    <property type="entry name" value="HH_MFP_RND"/>
    <property type="match status" value="1"/>
</dbReference>
<name>A0A1I4QEP0_ECTMO</name>
<evidence type="ECO:0000256" key="2">
    <source>
        <dbReference type="ARBA" id="ARBA00009477"/>
    </source>
</evidence>
<organism evidence="10 11">
    <name type="scientific">Ectothiorhodospira mobilis</name>
    <dbReference type="NCBI Taxonomy" id="195064"/>
    <lineage>
        <taxon>Bacteria</taxon>
        <taxon>Pseudomonadati</taxon>
        <taxon>Pseudomonadota</taxon>
        <taxon>Gammaproteobacteria</taxon>
        <taxon>Chromatiales</taxon>
        <taxon>Ectothiorhodospiraceae</taxon>
        <taxon>Ectothiorhodospira</taxon>
    </lineage>
</organism>
<dbReference type="GO" id="GO:0046677">
    <property type="term" value="P:response to antibiotic"/>
    <property type="evidence" value="ECO:0007669"/>
    <property type="project" value="TreeGrafter"/>
</dbReference>
<dbReference type="GO" id="GO:0005886">
    <property type="term" value="C:plasma membrane"/>
    <property type="evidence" value="ECO:0007669"/>
    <property type="project" value="UniProtKB-SubCell"/>
</dbReference>
<dbReference type="Gene3D" id="2.40.30.170">
    <property type="match status" value="1"/>
</dbReference>
<dbReference type="InterPro" id="IPR058626">
    <property type="entry name" value="MdtA-like_b-barrel"/>
</dbReference>
<dbReference type="InterPro" id="IPR058625">
    <property type="entry name" value="MdtA-like_BSH"/>
</dbReference>
<dbReference type="NCBIfam" id="TIGR01730">
    <property type="entry name" value="RND_mfp"/>
    <property type="match status" value="1"/>
</dbReference>
<gene>
    <name evidence="10" type="ORF">SAMN05421721_10469</name>
</gene>
<protein>
    <submittedName>
        <fullName evidence="10">Membrane fusion protein, multidrug efflux system</fullName>
    </submittedName>
</protein>
<feature type="domain" description="Multidrug resistance protein MdtA-like alpha-helical hairpin" evidence="6">
    <location>
        <begin position="102"/>
        <end position="170"/>
    </location>
</feature>
<dbReference type="Proteomes" id="UP000199556">
    <property type="component" value="Unassembled WGS sequence"/>
</dbReference>
<dbReference type="Gene3D" id="2.40.50.100">
    <property type="match status" value="1"/>
</dbReference>
<keyword evidence="5" id="KW-0732">Signal</keyword>
<accession>A0A1I4QEP0</accession>
<dbReference type="STRING" id="195064.SAMN05421721_10469"/>
<feature type="chain" id="PRO_5011510314" evidence="5">
    <location>
        <begin position="27"/>
        <end position="378"/>
    </location>
</feature>
<dbReference type="EMBL" id="FOUO01000004">
    <property type="protein sequence ID" value="SFM38246.1"/>
    <property type="molecule type" value="Genomic_DNA"/>
</dbReference>
<dbReference type="Gene3D" id="2.40.420.20">
    <property type="match status" value="1"/>
</dbReference>
<evidence type="ECO:0000259" key="8">
    <source>
        <dbReference type="Pfam" id="PF25944"/>
    </source>
</evidence>
<dbReference type="InterPro" id="IPR006143">
    <property type="entry name" value="RND_pump_MFP"/>
</dbReference>